<evidence type="ECO:0000256" key="6">
    <source>
        <dbReference type="PROSITE-ProRule" id="PRU00221"/>
    </source>
</evidence>
<proteinExistence type="inferred from homology"/>
<dbReference type="OrthoDB" id="7318948at2759"/>
<dbReference type="SMART" id="SM00320">
    <property type="entry name" value="WD40"/>
    <property type="match status" value="3"/>
</dbReference>
<reference evidence="7" key="2">
    <citation type="journal article" date="2020" name="Nat. Commun.">
        <title>Large-scale genome sequencing of mycorrhizal fungi provides insights into the early evolution of symbiotic traits.</title>
        <authorList>
            <person name="Miyauchi S."/>
            <person name="Kiss E."/>
            <person name="Kuo A."/>
            <person name="Drula E."/>
            <person name="Kohler A."/>
            <person name="Sanchez-Garcia M."/>
            <person name="Morin E."/>
            <person name="Andreopoulos B."/>
            <person name="Barry K.W."/>
            <person name="Bonito G."/>
            <person name="Buee M."/>
            <person name="Carver A."/>
            <person name="Chen C."/>
            <person name="Cichocki N."/>
            <person name="Clum A."/>
            <person name="Culley D."/>
            <person name="Crous P.W."/>
            <person name="Fauchery L."/>
            <person name="Girlanda M."/>
            <person name="Hayes R.D."/>
            <person name="Keri Z."/>
            <person name="LaButti K."/>
            <person name="Lipzen A."/>
            <person name="Lombard V."/>
            <person name="Magnuson J."/>
            <person name="Maillard F."/>
            <person name="Murat C."/>
            <person name="Nolan M."/>
            <person name="Ohm R.A."/>
            <person name="Pangilinan J."/>
            <person name="Pereira M.F."/>
            <person name="Perotto S."/>
            <person name="Peter M."/>
            <person name="Pfister S."/>
            <person name="Riley R."/>
            <person name="Sitrit Y."/>
            <person name="Stielow J.B."/>
            <person name="Szollosi G."/>
            <person name="Zifcakova L."/>
            <person name="Stursova M."/>
            <person name="Spatafora J.W."/>
            <person name="Tedersoo L."/>
            <person name="Vaario L.M."/>
            <person name="Yamada A."/>
            <person name="Yan M."/>
            <person name="Wang P."/>
            <person name="Xu J."/>
            <person name="Bruns T."/>
            <person name="Baldrian P."/>
            <person name="Vilgalys R."/>
            <person name="Dunand C."/>
            <person name="Henrissat B."/>
            <person name="Grigoriev I.V."/>
            <person name="Hibbett D."/>
            <person name="Nagy L.G."/>
            <person name="Martin F.M."/>
        </authorList>
    </citation>
    <scope>NUCLEOTIDE SEQUENCE</scope>
    <source>
        <strain evidence="7">Prilba</strain>
    </source>
</reference>
<evidence type="ECO:0000313" key="7">
    <source>
        <dbReference type="EMBL" id="KAF8482168.1"/>
    </source>
</evidence>
<dbReference type="PROSITE" id="PS50294">
    <property type="entry name" value="WD_REPEATS_REGION"/>
    <property type="match status" value="1"/>
</dbReference>
<keyword evidence="8" id="KW-1185">Reference proteome</keyword>
<evidence type="ECO:0000256" key="3">
    <source>
        <dbReference type="ARBA" id="ARBA00022737"/>
    </source>
</evidence>
<sequence length="502" mass="56197">MEDNEKLPWYRDSEMEPPFRLTTCFKNLRGLEYNFVSLFPWSLASVHDGHFGDDWARFIVTYAGSVVVGSTEELYLVRALRPGGRQKQQIRLDTELSPITAVGWALSRGPPLEPLLVIATSSVLCVYSVGNGKAVGFMRGHGGPISSIAVHPRSPSYVCTTSSDQSARIYDLDRHADAPQVNPFWLPGTGPSKAGAPHGLRSSEREEWGRGLCVTILVGGRSGGHFAAVTCAAFHPTFPLIATGGMDRVVKIWRVRDYEGELLREDKPLYSSTLVHRSSVASVVWLSQDTLLTHCTSTAYTSHIDLPREEHHTRDEDDDLPEKEWYGSPGRIVILRWLGLNRFFPPDETSYRSIQRGCLSDFQESSSFTMIASIPLPYYPHTPHLRVFGDVYHDHIILIAHQKTLRLLNTLHVPGVETTDFPAYQGLFPIDFMAESRLIAEGKVDAKWLEDNDWVRGLGWCIHLAPRFAVDEHVKAVDMGLDGEMIVAVGSKGTTWIWMKDL</sequence>
<dbReference type="SUPFAM" id="SSF50978">
    <property type="entry name" value="WD40 repeat-like"/>
    <property type="match status" value="1"/>
</dbReference>
<protein>
    <submittedName>
        <fullName evidence="7">WD40-repeat-containing domain protein</fullName>
    </submittedName>
</protein>
<organism evidence="7 8">
    <name type="scientific">Russula ochroleuca</name>
    <dbReference type="NCBI Taxonomy" id="152965"/>
    <lineage>
        <taxon>Eukaryota</taxon>
        <taxon>Fungi</taxon>
        <taxon>Dikarya</taxon>
        <taxon>Basidiomycota</taxon>
        <taxon>Agaricomycotina</taxon>
        <taxon>Agaricomycetes</taxon>
        <taxon>Russulales</taxon>
        <taxon>Russulaceae</taxon>
        <taxon>Russula</taxon>
    </lineage>
</organism>
<dbReference type="Gene3D" id="2.130.10.10">
    <property type="entry name" value="YVTN repeat-like/Quinoprotein amine dehydrogenase"/>
    <property type="match status" value="1"/>
</dbReference>
<name>A0A9P5TAI4_9AGAM</name>
<evidence type="ECO:0000256" key="5">
    <source>
        <dbReference type="ARBA" id="ARBA00023163"/>
    </source>
</evidence>
<dbReference type="Pfam" id="PF00400">
    <property type="entry name" value="WD40"/>
    <property type="match status" value="2"/>
</dbReference>
<evidence type="ECO:0000256" key="2">
    <source>
        <dbReference type="ARBA" id="ARBA00022574"/>
    </source>
</evidence>
<dbReference type="PROSITE" id="PS50082">
    <property type="entry name" value="WD_REPEATS_2"/>
    <property type="match status" value="2"/>
</dbReference>
<evidence type="ECO:0000256" key="1">
    <source>
        <dbReference type="ARBA" id="ARBA00008075"/>
    </source>
</evidence>
<dbReference type="PANTHER" id="PTHR10253">
    <property type="entry name" value="POLYCOMB PROTEIN"/>
    <property type="match status" value="1"/>
</dbReference>
<feature type="repeat" description="WD" evidence="6">
    <location>
        <begin position="138"/>
        <end position="173"/>
    </location>
</feature>
<dbReference type="InterPro" id="IPR001680">
    <property type="entry name" value="WD40_rpt"/>
</dbReference>
<keyword evidence="4" id="KW-0805">Transcription regulation</keyword>
<comment type="caution">
    <text evidence="7">The sequence shown here is derived from an EMBL/GenBank/DDBJ whole genome shotgun (WGS) entry which is preliminary data.</text>
</comment>
<dbReference type="Proteomes" id="UP000759537">
    <property type="component" value="Unassembled WGS sequence"/>
</dbReference>
<accession>A0A9P5TAI4</accession>
<gene>
    <name evidence="7" type="ORF">DFH94DRAFT_423930</name>
</gene>
<evidence type="ECO:0000256" key="4">
    <source>
        <dbReference type="ARBA" id="ARBA00023015"/>
    </source>
</evidence>
<evidence type="ECO:0000313" key="8">
    <source>
        <dbReference type="Proteomes" id="UP000759537"/>
    </source>
</evidence>
<keyword evidence="5" id="KW-0804">Transcription</keyword>
<dbReference type="AlphaFoldDB" id="A0A9P5TAI4"/>
<reference evidence="7" key="1">
    <citation type="submission" date="2019-10" db="EMBL/GenBank/DDBJ databases">
        <authorList>
            <consortium name="DOE Joint Genome Institute"/>
            <person name="Kuo A."/>
            <person name="Miyauchi S."/>
            <person name="Kiss E."/>
            <person name="Drula E."/>
            <person name="Kohler A."/>
            <person name="Sanchez-Garcia M."/>
            <person name="Andreopoulos B."/>
            <person name="Barry K.W."/>
            <person name="Bonito G."/>
            <person name="Buee M."/>
            <person name="Carver A."/>
            <person name="Chen C."/>
            <person name="Cichocki N."/>
            <person name="Clum A."/>
            <person name="Culley D."/>
            <person name="Crous P.W."/>
            <person name="Fauchery L."/>
            <person name="Girlanda M."/>
            <person name="Hayes R."/>
            <person name="Keri Z."/>
            <person name="LaButti K."/>
            <person name="Lipzen A."/>
            <person name="Lombard V."/>
            <person name="Magnuson J."/>
            <person name="Maillard F."/>
            <person name="Morin E."/>
            <person name="Murat C."/>
            <person name="Nolan M."/>
            <person name="Ohm R."/>
            <person name="Pangilinan J."/>
            <person name="Pereira M."/>
            <person name="Perotto S."/>
            <person name="Peter M."/>
            <person name="Riley R."/>
            <person name="Sitrit Y."/>
            <person name="Stielow B."/>
            <person name="Szollosi G."/>
            <person name="Zifcakova L."/>
            <person name="Stursova M."/>
            <person name="Spatafora J.W."/>
            <person name="Tedersoo L."/>
            <person name="Vaario L.-M."/>
            <person name="Yamada A."/>
            <person name="Yan M."/>
            <person name="Wang P."/>
            <person name="Xu J."/>
            <person name="Bruns T."/>
            <person name="Baldrian P."/>
            <person name="Vilgalys R."/>
            <person name="Henrissat B."/>
            <person name="Grigoriev I.V."/>
            <person name="Hibbett D."/>
            <person name="Nagy L.G."/>
            <person name="Martin F.M."/>
        </authorList>
    </citation>
    <scope>NUCLEOTIDE SEQUENCE</scope>
    <source>
        <strain evidence="7">Prilba</strain>
    </source>
</reference>
<comment type="similarity">
    <text evidence="1">Belongs to the WD repeat ESC family.</text>
</comment>
<dbReference type="InterPro" id="IPR036322">
    <property type="entry name" value="WD40_repeat_dom_sf"/>
</dbReference>
<dbReference type="InterPro" id="IPR051243">
    <property type="entry name" value="PcG_WD-repeat"/>
</dbReference>
<dbReference type="EMBL" id="WHVB01000006">
    <property type="protein sequence ID" value="KAF8482168.1"/>
    <property type="molecule type" value="Genomic_DNA"/>
</dbReference>
<keyword evidence="2 6" id="KW-0853">WD repeat</keyword>
<keyword evidence="3" id="KW-0677">Repeat</keyword>
<dbReference type="InterPro" id="IPR015943">
    <property type="entry name" value="WD40/YVTN_repeat-like_dom_sf"/>
</dbReference>
<feature type="repeat" description="WD" evidence="6">
    <location>
        <begin position="222"/>
        <end position="256"/>
    </location>
</feature>